<evidence type="ECO:0000313" key="4">
    <source>
        <dbReference type="Proteomes" id="UP000320762"/>
    </source>
</evidence>
<feature type="transmembrane region" description="Helical" evidence="2">
    <location>
        <begin position="168"/>
        <end position="192"/>
    </location>
</feature>
<feature type="transmembrane region" description="Helical" evidence="2">
    <location>
        <begin position="213"/>
        <end position="238"/>
    </location>
</feature>
<feature type="transmembrane region" description="Helical" evidence="2">
    <location>
        <begin position="129"/>
        <end position="148"/>
    </location>
</feature>
<dbReference type="AlphaFoldDB" id="A0A550CVH2"/>
<reference evidence="3 4" key="1">
    <citation type="journal article" date="2019" name="New Phytol.">
        <title>Comparative genomics reveals unique wood-decay strategies and fruiting body development in the Schizophyllaceae.</title>
        <authorList>
            <person name="Almasi E."/>
            <person name="Sahu N."/>
            <person name="Krizsan K."/>
            <person name="Balint B."/>
            <person name="Kovacs G.M."/>
            <person name="Kiss B."/>
            <person name="Cseklye J."/>
            <person name="Drula E."/>
            <person name="Henrissat B."/>
            <person name="Nagy I."/>
            <person name="Chovatia M."/>
            <person name="Adam C."/>
            <person name="LaButti K."/>
            <person name="Lipzen A."/>
            <person name="Riley R."/>
            <person name="Grigoriev I.V."/>
            <person name="Nagy L.G."/>
        </authorList>
    </citation>
    <scope>NUCLEOTIDE SEQUENCE [LARGE SCALE GENOMIC DNA]</scope>
    <source>
        <strain evidence="3 4">NL-1724</strain>
    </source>
</reference>
<sequence length="341" mass="37391">MRADISLDRASFIGLVLETVGFGLFQGLFLVTVWTLLKRASTGRLNWALLSTLVLIWALTFAHWIVNVVRGGKAFVELQGVPYGASAYYADLSQSLYAAKTAIYVMLTFVGDTFAAYRCWIVWSKRHCVIILPMLLCVATLCTGFIATAEFSRMKAGDAIFAQSLVPWVTSFIVLSLATNIVCTFLIAFRVIKSQRRVASYRVGGGLLAERITAMLVILVESAGTYSAALICLVTVYLLDSNGQYTILDLTTPIIGITFSMIIVRVALVEHASKAESSRASGTVSWANGRDVEAPSSPRLSRPRRLSVNVVRLVEMSTDRPKSNVKRLPDSLKDNSSRSDL</sequence>
<evidence type="ECO:0000256" key="2">
    <source>
        <dbReference type="SAM" id="Phobius"/>
    </source>
</evidence>
<evidence type="ECO:0000256" key="1">
    <source>
        <dbReference type="SAM" id="MobiDB-lite"/>
    </source>
</evidence>
<keyword evidence="4" id="KW-1185">Reference proteome</keyword>
<feature type="transmembrane region" description="Helical" evidence="2">
    <location>
        <begin position="12"/>
        <end position="35"/>
    </location>
</feature>
<dbReference type="EMBL" id="VDMD01000001">
    <property type="protein sequence ID" value="TRM68780.1"/>
    <property type="molecule type" value="Genomic_DNA"/>
</dbReference>
<feature type="region of interest" description="Disordered" evidence="1">
    <location>
        <begin position="317"/>
        <end position="341"/>
    </location>
</feature>
<keyword evidence="2" id="KW-0472">Membrane</keyword>
<feature type="transmembrane region" description="Helical" evidence="2">
    <location>
        <begin position="250"/>
        <end position="269"/>
    </location>
</feature>
<evidence type="ECO:0000313" key="3">
    <source>
        <dbReference type="EMBL" id="TRM68780.1"/>
    </source>
</evidence>
<accession>A0A550CVH2</accession>
<feature type="transmembrane region" description="Helical" evidence="2">
    <location>
        <begin position="97"/>
        <end position="117"/>
    </location>
</feature>
<feature type="transmembrane region" description="Helical" evidence="2">
    <location>
        <begin position="47"/>
        <end position="66"/>
    </location>
</feature>
<organism evidence="3 4">
    <name type="scientific">Schizophyllum amplum</name>
    <dbReference type="NCBI Taxonomy" id="97359"/>
    <lineage>
        <taxon>Eukaryota</taxon>
        <taxon>Fungi</taxon>
        <taxon>Dikarya</taxon>
        <taxon>Basidiomycota</taxon>
        <taxon>Agaricomycotina</taxon>
        <taxon>Agaricomycetes</taxon>
        <taxon>Agaricomycetidae</taxon>
        <taxon>Agaricales</taxon>
        <taxon>Schizophyllaceae</taxon>
        <taxon>Schizophyllum</taxon>
    </lineage>
</organism>
<dbReference type="OrthoDB" id="2756618at2759"/>
<keyword evidence="2" id="KW-1133">Transmembrane helix</keyword>
<gene>
    <name evidence="3" type="ORF">BD626DRAFT_446300</name>
</gene>
<dbReference type="STRING" id="97359.A0A550CVH2"/>
<protein>
    <submittedName>
        <fullName evidence="3">Uncharacterized protein</fullName>
    </submittedName>
</protein>
<comment type="caution">
    <text evidence="3">The sequence shown here is derived from an EMBL/GenBank/DDBJ whole genome shotgun (WGS) entry which is preliminary data.</text>
</comment>
<dbReference type="Proteomes" id="UP000320762">
    <property type="component" value="Unassembled WGS sequence"/>
</dbReference>
<proteinExistence type="predicted"/>
<keyword evidence="2" id="KW-0812">Transmembrane</keyword>
<name>A0A550CVH2_9AGAR</name>